<geneLocation type="plasmid" evidence="2 3">
    <name>pILYOP01</name>
</geneLocation>
<protein>
    <submittedName>
        <fullName evidence="2">Metal dependent phosphohydrolase</fullName>
    </submittedName>
</protein>
<dbReference type="KEGG" id="ipo:Ilyop_2615"/>
<evidence type="ECO:0000313" key="3">
    <source>
        <dbReference type="Proteomes" id="UP000006875"/>
    </source>
</evidence>
<reference evidence="2 3" key="1">
    <citation type="journal article" date="2010" name="Stand. Genomic Sci.">
        <title>Complete genome sequence of Ilyobacter polytropus type strain (CuHbu1).</title>
        <authorList>
            <person name="Sikorski J."/>
            <person name="Chertkov O."/>
            <person name="Lapidus A."/>
            <person name="Nolan M."/>
            <person name="Lucas S."/>
            <person name="Del Rio T.G."/>
            <person name="Tice H."/>
            <person name="Cheng J.F."/>
            <person name="Tapia R."/>
            <person name="Han C."/>
            <person name="Goodwin L."/>
            <person name="Pitluck S."/>
            <person name="Liolios K."/>
            <person name="Ivanova N."/>
            <person name="Mavromatis K."/>
            <person name="Mikhailova N."/>
            <person name="Pati A."/>
            <person name="Chen A."/>
            <person name="Palaniappan K."/>
            <person name="Land M."/>
            <person name="Hauser L."/>
            <person name="Chang Y.J."/>
            <person name="Jeffries C.D."/>
            <person name="Brambilla E."/>
            <person name="Yasawong M."/>
            <person name="Rohde M."/>
            <person name="Pukall R."/>
            <person name="Spring S."/>
            <person name="Goker M."/>
            <person name="Woyke T."/>
            <person name="Bristow J."/>
            <person name="Eisen J.A."/>
            <person name="Markowitz V."/>
            <person name="Hugenholtz P."/>
            <person name="Kyrpides N.C."/>
            <person name="Klenk H.P."/>
        </authorList>
    </citation>
    <scope>NUCLEOTIDE SEQUENCE [LARGE SCALE GENOMIC DNA]</scope>
    <source>
        <strain evidence="3">ATCC 51220 / DSM 2926 / LMG 16218 / CuHBu1</strain>
        <plasmid evidence="3">pILYOP01</plasmid>
    </source>
</reference>
<accession>E3HCB2</accession>
<dbReference type="Gene3D" id="1.10.3210.10">
    <property type="entry name" value="Hypothetical protein af1432"/>
    <property type="match status" value="1"/>
</dbReference>
<name>E3HCB2_ILYPC</name>
<proteinExistence type="predicted"/>
<keyword evidence="3" id="KW-1185">Reference proteome</keyword>
<dbReference type="Pfam" id="PF01966">
    <property type="entry name" value="HD"/>
    <property type="match status" value="1"/>
</dbReference>
<dbReference type="RefSeq" id="WP_013389030.1">
    <property type="nucleotide sequence ID" value="NC_014633.1"/>
</dbReference>
<dbReference type="AlphaFoldDB" id="E3HCB2"/>
<keyword evidence="2" id="KW-0614">Plasmid</keyword>
<feature type="domain" description="HD" evidence="1">
    <location>
        <begin position="20"/>
        <end position="111"/>
    </location>
</feature>
<dbReference type="InterPro" id="IPR006674">
    <property type="entry name" value="HD_domain"/>
</dbReference>
<dbReference type="Proteomes" id="UP000006875">
    <property type="component" value="Plasmid pILYOP01"/>
</dbReference>
<dbReference type="SUPFAM" id="SSF109604">
    <property type="entry name" value="HD-domain/PDEase-like"/>
    <property type="match status" value="1"/>
</dbReference>
<gene>
    <name evidence="2" type="ordered locus">Ilyop_2615</name>
</gene>
<dbReference type="HOGENOM" id="CLU_110721_0_0_0"/>
<dbReference type="EMBL" id="CP002282">
    <property type="protein sequence ID" value="ADO84372.1"/>
    <property type="molecule type" value="Genomic_DNA"/>
</dbReference>
<organism evidence="2 3">
    <name type="scientific">Ilyobacter polytropus (strain ATCC 51220 / DSM 2926 / LMG 16218 / CuHBu1)</name>
    <dbReference type="NCBI Taxonomy" id="572544"/>
    <lineage>
        <taxon>Bacteria</taxon>
        <taxon>Fusobacteriati</taxon>
        <taxon>Fusobacteriota</taxon>
        <taxon>Fusobacteriia</taxon>
        <taxon>Fusobacteriales</taxon>
        <taxon>Fusobacteriaceae</taxon>
        <taxon>Ilyobacter</taxon>
    </lineage>
</organism>
<evidence type="ECO:0000259" key="1">
    <source>
        <dbReference type="Pfam" id="PF01966"/>
    </source>
</evidence>
<sequence length="162" mass="18634">MEVNEIQKLMISYFGKDVRRINHALKVYCFAKSIGESENLDSEKQKILEISAILHDIGIKISEEKYNSSAGKYQELEGPDVARKLIKDIDLSEKIKERICYLIGNHHSYDKIDGIDFQILVEADFLVNIYEDKLNSETAATVKKKYFETKTGREYISSLYGV</sequence>
<dbReference type="InterPro" id="IPR003607">
    <property type="entry name" value="HD/PDEase_dom"/>
</dbReference>
<dbReference type="CDD" id="cd00077">
    <property type="entry name" value="HDc"/>
    <property type="match status" value="1"/>
</dbReference>
<evidence type="ECO:0000313" key="2">
    <source>
        <dbReference type="EMBL" id="ADO84372.1"/>
    </source>
</evidence>